<proteinExistence type="predicted"/>
<feature type="region of interest" description="Disordered" evidence="1">
    <location>
        <begin position="199"/>
        <end position="353"/>
    </location>
</feature>
<dbReference type="EMBL" id="KE720818">
    <property type="protein sequence ID" value="ERF75160.1"/>
    <property type="molecule type" value="Genomic_DNA"/>
</dbReference>
<dbReference type="RefSeq" id="XP_007787507.1">
    <property type="nucleotide sequence ID" value="XM_007789317.1"/>
</dbReference>
<feature type="compositionally biased region" description="Polar residues" evidence="1">
    <location>
        <begin position="93"/>
        <end position="109"/>
    </location>
</feature>
<feature type="region of interest" description="Disordered" evidence="1">
    <location>
        <begin position="25"/>
        <end position="135"/>
    </location>
</feature>
<evidence type="ECO:0000313" key="3">
    <source>
        <dbReference type="Proteomes" id="UP000019373"/>
    </source>
</evidence>
<protein>
    <submittedName>
        <fullName evidence="2">Uncharacterized protein</fullName>
    </submittedName>
</protein>
<feature type="compositionally biased region" description="Basic and acidic residues" evidence="1">
    <location>
        <begin position="115"/>
        <end position="124"/>
    </location>
</feature>
<dbReference type="OrthoDB" id="4121137at2759"/>
<organism evidence="2 3">
    <name type="scientific">Endocarpon pusillum (strain Z07020 / HMAS-L-300199)</name>
    <name type="common">Lichen-forming fungus</name>
    <dbReference type="NCBI Taxonomy" id="1263415"/>
    <lineage>
        <taxon>Eukaryota</taxon>
        <taxon>Fungi</taxon>
        <taxon>Dikarya</taxon>
        <taxon>Ascomycota</taxon>
        <taxon>Pezizomycotina</taxon>
        <taxon>Eurotiomycetes</taxon>
        <taxon>Chaetothyriomycetidae</taxon>
        <taxon>Verrucariales</taxon>
        <taxon>Verrucariaceae</taxon>
        <taxon>Endocarpon</taxon>
    </lineage>
</organism>
<evidence type="ECO:0000313" key="2">
    <source>
        <dbReference type="EMBL" id="ERF75160.1"/>
    </source>
</evidence>
<dbReference type="eggNOG" id="ENOG502STUS">
    <property type="taxonomic scope" value="Eukaryota"/>
</dbReference>
<feature type="compositionally biased region" description="Low complexity" evidence="1">
    <location>
        <begin position="297"/>
        <end position="314"/>
    </location>
</feature>
<dbReference type="AlphaFoldDB" id="U1HWM8"/>
<sequence length="353" mass="36262">MPNFKVDVDYDLDFLNVTFTRSHGVPKVTPAWKVRTAPKLGPPKSKASPEKSSFRPPPRPKINAARFQQPSSELTPRITDVTETEESSKSEGDNLSATNKALKPTSGNAKKNPPKPKDTSDSKAKATPNTANKSKAVKGWVLNKVSEALAPTVSNIVSTAGGVAGDVVCAVGNSINGVGDGISGAFRRYGDAAKNTGNGLKDFTGATGGRAGTATNPLGLSDTKAGGRRAITSPSIPKPIDRKPAASASSQKALPAPKSAVSKSNTAAPVKPSTASPKPRPSSINIAKSPALPNTGKALSSAKSSASSAANKMSPYKSPNTPAKTSPTSKKVTYSTRPKVTGTTAEARNPLGL</sequence>
<dbReference type="Proteomes" id="UP000019373">
    <property type="component" value="Unassembled WGS sequence"/>
</dbReference>
<reference evidence="3" key="1">
    <citation type="journal article" date="2014" name="BMC Genomics">
        <title>Genome characteristics reveal the impact of lichenization on lichen-forming fungus Endocarpon pusillum Hedwig (Verrucariales, Ascomycota).</title>
        <authorList>
            <person name="Wang Y.-Y."/>
            <person name="Liu B."/>
            <person name="Zhang X.-Y."/>
            <person name="Zhou Q.-M."/>
            <person name="Zhang T."/>
            <person name="Li H."/>
            <person name="Yu Y.-F."/>
            <person name="Zhang X.-L."/>
            <person name="Hao X.-Y."/>
            <person name="Wang M."/>
            <person name="Wang L."/>
            <person name="Wei J.-C."/>
        </authorList>
    </citation>
    <scope>NUCLEOTIDE SEQUENCE [LARGE SCALE GENOMIC DNA]</scope>
    <source>
        <strain evidence="3">Z07020 / HMAS-L-300199</strain>
    </source>
</reference>
<keyword evidence="3" id="KW-1185">Reference proteome</keyword>
<dbReference type="GeneID" id="19241144"/>
<feature type="compositionally biased region" description="Polar residues" evidence="1">
    <location>
        <begin position="317"/>
        <end position="346"/>
    </location>
</feature>
<evidence type="ECO:0000256" key="1">
    <source>
        <dbReference type="SAM" id="MobiDB-lite"/>
    </source>
</evidence>
<dbReference type="HOGENOM" id="CLU_080478_0_0_1"/>
<name>U1HWM8_ENDPU</name>
<accession>U1HWM8</accession>
<gene>
    <name evidence="2" type="ORF">EPUS_06200</name>
</gene>